<feature type="compositionally biased region" description="Basic and acidic residues" evidence="1">
    <location>
        <begin position="1"/>
        <end position="23"/>
    </location>
</feature>
<feature type="region of interest" description="Disordered" evidence="1">
    <location>
        <begin position="1"/>
        <end position="24"/>
    </location>
</feature>
<name>K0SEJ2_THAOC</name>
<dbReference type="EMBL" id="AGNL01023054">
    <property type="protein sequence ID" value="EJK59361.1"/>
    <property type="molecule type" value="Genomic_DNA"/>
</dbReference>
<dbReference type="AlphaFoldDB" id="K0SEJ2"/>
<protein>
    <submittedName>
        <fullName evidence="2">Uncharacterized protein</fullName>
    </submittedName>
</protein>
<reference evidence="2 3" key="1">
    <citation type="journal article" date="2012" name="Genome Biol.">
        <title>Genome and low-iron response of an oceanic diatom adapted to chronic iron limitation.</title>
        <authorList>
            <person name="Lommer M."/>
            <person name="Specht M."/>
            <person name="Roy A.S."/>
            <person name="Kraemer L."/>
            <person name="Andreson R."/>
            <person name="Gutowska M.A."/>
            <person name="Wolf J."/>
            <person name="Bergner S.V."/>
            <person name="Schilhabel M.B."/>
            <person name="Klostermeier U.C."/>
            <person name="Beiko R.G."/>
            <person name="Rosenstiel P."/>
            <person name="Hippler M."/>
            <person name="Laroche J."/>
        </authorList>
    </citation>
    <scope>NUCLEOTIDE SEQUENCE [LARGE SCALE GENOMIC DNA]</scope>
    <source>
        <strain evidence="2 3">CCMP1005</strain>
    </source>
</reference>
<accession>K0SEJ2</accession>
<evidence type="ECO:0000313" key="3">
    <source>
        <dbReference type="Proteomes" id="UP000266841"/>
    </source>
</evidence>
<sequence>MNESHNQRSYDRQPNEDAIRPRPESAISDQATALKHACDYYVTAFVIDCWSGRSVEARIGVVLDWVRRREPSFICSGSESAWKDDCKWAQAASILP</sequence>
<organism evidence="2 3">
    <name type="scientific">Thalassiosira oceanica</name>
    <name type="common">Marine diatom</name>
    <dbReference type="NCBI Taxonomy" id="159749"/>
    <lineage>
        <taxon>Eukaryota</taxon>
        <taxon>Sar</taxon>
        <taxon>Stramenopiles</taxon>
        <taxon>Ochrophyta</taxon>
        <taxon>Bacillariophyta</taxon>
        <taxon>Coscinodiscophyceae</taxon>
        <taxon>Thalassiosirophycidae</taxon>
        <taxon>Thalassiosirales</taxon>
        <taxon>Thalassiosiraceae</taxon>
        <taxon>Thalassiosira</taxon>
    </lineage>
</organism>
<comment type="caution">
    <text evidence="2">The sequence shown here is derived from an EMBL/GenBank/DDBJ whole genome shotgun (WGS) entry which is preliminary data.</text>
</comment>
<dbReference type="Proteomes" id="UP000266841">
    <property type="component" value="Unassembled WGS sequence"/>
</dbReference>
<evidence type="ECO:0000256" key="1">
    <source>
        <dbReference type="SAM" id="MobiDB-lite"/>
    </source>
</evidence>
<evidence type="ECO:0000313" key="2">
    <source>
        <dbReference type="EMBL" id="EJK59361.1"/>
    </source>
</evidence>
<keyword evidence="3" id="KW-1185">Reference proteome</keyword>
<gene>
    <name evidence="2" type="ORF">THAOC_20432</name>
</gene>
<proteinExistence type="predicted"/>